<accession>A0ABV0NN80</accession>
<dbReference type="EMBL" id="JAHRIO010043062">
    <property type="protein sequence ID" value="MEQ2172867.1"/>
    <property type="molecule type" value="Genomic_DNA"/>
</dbReference>
<keyword evidence="2" id="KW-1185">Reference proteome</keyword>
<dbReference type="Proteomes" id="UP001476798">
    <property type="component" value="Unassembled WGS sequence"/>
</dbReference>
<reference evidence="1 2" key="1">
    <citation type="submission" date="2021-06" db="EMBL/GenBank/DDBJ databases">
        <authorList>
            <person name="Palmer J.M."/>
        </authorList>
    </citation>
    <scope>NUCLEOTIDE SEQUENCE [LARGE SCALE GENOMIC DNA]</scope>
    <source>
        <strain evidence="1 2">GA_2019</strain>
        <tissue evidence="1">Muscle</tissue>
    </source>
</reference>
<sequence length="117" mass="12710">GDTSVSLQFFLRVMGLSDRFVIFMGTHLSTHRGVMMWPTMIFRGMDFDVVGSTIIVLPGDMGELQGSLPQRRCSCLATSVTDCLSLTVPIFSGSSPPLQRDVLAIRSKICSHSGDAI</sequence>
<gene>
    <name evidence="1" type="ORF">GOODEAATRI_025776</name>
</gene>
<protein>
    <submittedName>
        <fullName evidence="1">Uncharacterized protein</fullName>
    </submittedName>
</protein>
<feature type="non-terminal residue" evidence="1">
    <location>
        <position position="1"/>
    </location>
</feature>
<proteinExistence type="predicted"/>
<organism evidence="1 2">
    <name type="scientific">Goodea atripinnis</name>
    <dbReference type="NCBI Taxonomy" id="208336"/>
    <lineage>
        <taxon>Eukaryota</taxon>
        <taxon>Metazoa</taxon>
        <taxon>Chordata</taxon>
        <taxon>Craniata</taxon>
        <taxon>Vertebrata</taxon>
        <taxon>Euteleostomi</taxon>
        <taxon>Actinopterygii</taxon>
        <taxon>Neopterygii</taxon>
        <taxon>Teleostei</taxon>
        <taxon>Neoteleostei</taxon>
        <taxon>Acanthomorphata</taxon>
        <taxon>Ovalentaria</taxon>
        <taxon>Atherinomorphae</taxon>
        <taxon>Cyprinodontiformes</taxon>
        <taxon>Goodeidae</taxon>
        <taxon>Goodea</taxon>
    </lineage>
</organism>
<name>A0ABV0NN80_9TELE</name>
<evidence type="ECO:0000313" key="2">
    <source>
        <dbReference type="Proteomes" id="UP001476798"/>
    </source>
</evidence>
<comment type="caution">
    <text evidence="1">The sequence shown here is derived from an EMBL/GenBank/DDBJ whole genome shotgun (WGS) entry which is preliminary data.</text>
</comment>
<evidence type="ECO:0000313" key="1">
    <source>
        <dbReference type="EMBL" id="MEQ2172867.1"/>
    </source>
</evidence>